<organism evidence="1 2">
    <name type="scientific">Acinetobacter cumulans</name>
    <dbReference type="NCBI Taxonomy" id="2136182"/>
    <lineage>
        <taxon>Bacteria</taxon>
        <taxon>Pseudomonadati</taxon>
        <taxon>Pseudomonadota</taxon>
        <taxon>Gammaproteobacteria</taxon>
        <taxon>Moraxellales</taxon>
        <taxon>Moraxellaceae</taxon>
        <taxon>Acinetobacter</taxon>
    </lineage>
</organism>
<dbReference type="RefSeq" id="WP_120368177.1">
    <property type="nucleotide sequence ID" value="NZ_RAXZ01000029.1"/>
</dbReference>
<proteinExistence type="predicted"/>
<evidence type="ECO:0000313" key="2">
    <source>
        <dbReference type="Proteomes" id="UP000281084"/>
    </source>
</evidence>
<reference evidence="1 2" key="1">
    <citation type="submission" date="2018-09" db="EMBL/GenBank/DDBJ databases">
        <title>The draft genome of Acinetobacter spp. strains.</title>
        <authorList>
            <person name="Qin J."/>
            <person name="Feng Y."/>
            <person name="Zong Z."/>
        </authorList>
    </citation>
    <scope>NUCLEOTIDE SEQUENCE [LARGE SCALE GENOMIC DNA]</scope>
    <source>
        <strain evidence="1 2">WCHAc060002</strain>
    </source>
</reference>
<accession>A0A3A8FRR6</accession>
<evidence type="ECO:0000313" key="1">
    <source>
        <dbReference type="EMBL" id="RKG48869.1"/>
    </source>
</evidence>
<sequence>MTKYLLDTNIYINFYERYYKFDLFPSFWEKIKVIINSQ</sequence>
<dbReference type="AlphaFoldDB" id="A0A3A8FRR6"/>
<gene>
    <name evidence="1" type="ORF">D7V64_14700</name>
</gene>
<name>A0A3A8FRR6_9GAMM</name>
<dbReference type="EMBL" id="RAXZ01000029">
    <property type="protein sequence ID" value="RKG48869.1"/>
    <property type="molecule type" value="Genomic_DNA"/>
</dbReference>
<dbReference type="Proteomes" id="UP000281084">
    <property type="component" value="Unassembled WGS sequence"/>
</dbReference>
<comment type="caution">
    <text evidence="1">The sequence shown here is derived from an EMBL/GenBank/DDBJ whole genome shotgun (WGS) entry which is preliminary data.</text>
</comment>
<feature type="non-terminal residue" evidence="1">
    <location>
        <position position="38"/>
    </location>
</feature>
<dbReference type="InterPro" id="IPR016541">
    <property type="entry name" value="UCP008505"/>
</dbReference>
<protein>
    <submittedName>
        <fullName evidence="1">DUF4411 family protein</fullName>
    </submittedName>
</protein>
<dbReference type="Pfam" id="PF14367">
    <property type="entry name" value="DUF4411"/>
    <property type="match status" value="1"/>
</dbReference>